<accession>A0A2A6F634</accession>
<comment type="caution">
    <text evidence="1">The sequence shown here is derived from an EMBL/GenBank/DDBJ whole genome shotgun (WGS) entry which is preliminary data.</text>
</comment>
<feature type="non-terminal residue" evidence="1">
    <location>
        <position position="1"/>
    </location>
</feature>
<organism evidence="1 2">
    <name type="scientific">Mesorhizobium sanjuanii</name>
    <dbReference type="NCBI Taxonomy" id="2037900"/>
    <lineage>
        <taxon>Bacteria</taxon>
        <taxon>Pseudomonadati</taxon>
        <taxon>Pseudomonadota</taxon>
        <taxon>Alphaproteobacteria</taxon>
        <taxon>Hyphomicrobiales</taxon>
        <taxon>Phyllobacteriaceae</taxon>
        <taxon>Mesorhizobium</taxon>
    </lineage>
</organism>
<keyword evidence="2" id="KW-1185">Reference proteome</keyword>
<sequence length="112" mass="12088">PAPVDVFEFNSFSRISIPFELVNLGRPGKIPLTAQADKIAKAIPNAAYSTIEDASHYSMFGECKPGAAELAEAEQVGDPICMDGRGRTRREIHAKLINMVTAAFSRALKANP</sequence>
<gene>
    <name evidence="1" type="ORF">CN311_30165</name>
</gene>
<proteinExistence type="predicted"/>
<dbReference type="Proteomes" id="UP000219182">
    <property type="component" value="Unassembled WGS sequence"/>
</dbReference>
<evidence type="ECO:0000313" key="1">
    <source>
        <dbReference type="EMBL" id="PDQ17399.1"/>
    </source>
</evidence>
<dbReference type="GO" id="GO:0016787">
    <property type="term" value="F:hydrolase activity"/>
    <property type="evidence" value="ECO:0007669"/>
    <property type="project" value="UniProtKB-KW"/>
</dbReference>
<dbReference type="EMBL" id="NWQG01000265">
    <property type="protein sequence ID" value="PDQ17399.1"/>
    <property type="molecule type" value="Genomic_DNA"/>
</dbReference>
<protein>
    <submittedName>
        <fullName evidence="1">Dienelactone hydrolase</fullName>
    </submittedName>
</protein>
<keyword evidence="1" id="KW-0378">Hydrolase</keyword>
<name>A0A2A6F634_9HYPH</name>
<reference evidence="1 2" key="1">
    <citation type="submission" date="2017-09" db="EMBL/GenBank/DDBJ databases">
        <title>Mesorhizobum sanjuanii sp. nov. isolated from nodules of Lotus tenuis in saline-alkaline lowlands of Flooding Pampa.</title>
        <authorList>
            <person name="Sannazzaro A.I."/>
            <person name="Torres Tejerizo G.A."/>
            <person name="Fontana F."/>
            <person name="Cumpa Velazquez L.M."/>
            <person name="Hansen L."/>
            <person name="Pistorio M."/>
            <person name="Estrella M.J."/>
        </authorList>
    </citation>
    <scope>NUCLEOTIDE SEQUENCE [LARGE SCALE GENOMIC DNA]</scope>
    <source>
        <strain evidence="1 2">BSA136</strain>
    </source>
</reference>
<dbReference type="AlphaFoldDB" id="A0A2A6F634"/>
<evidence type="ECO:0000313" key="2">
    <source>
        <dbReference type="Proteomes" id="UP000219182"/>
    </source>
</evidence>